<accession>A0A7R9H0M2</accession>
<dbReference type="PANTHER" id="PTHR11360">
    <property type="entry name" value="MONOCARBOXYLATE TRANSPORTER"/>
    <property type="match status" value="1"/>
</dbReference>
<feature type="transmembrane region" description="Helical" evidence="3">
    <location>
        <begin position="430"/>
        <end position="455"/>
    </location>
</feature>
<dbReference type="PANTHER" id="PTHR11360:SF237">
    <property type="entry name" value="MONOCARBOXYLATE TRANSPORTER 12-B-LIKE PROTEIN"/>
    <property type="match status" value="1"/>
</dbReference>
<keyword evidence="3" id="KW-0472">Membrane</keyword>
<proteinExistence type="predicted"/>
<name>A0A7R9H0M2_TIMPO</name>
<dbReference type="EMBL" id="OD001866">
    <property type="protein sequence ID" value="CAD7403434.1"/>
    <property type="molecule type" value="Genomic_DNA"/>
</dbReference>
<feature type="transmembrane region" description="Helical" evidence="3">
    <location>
        <begin position="497"/>
        <end position="514"/>
    </location>
</feature>
<keyword evidence="3" id="KW-0812">Transmembrane</keyword>
<feature type="transmembrane region" description="Helical" evidence="3">
    <location>
        <begin position="288"/>
        <end position="307"/>
    </location>
</feature>
<sequence length="593" mass="64551">MSLTTTTYSPPVRLPSFRHYLTKNEKGGVKRKCTRICMEGDVTSKKSTSLHLAEIRSCTSLVPNKPVKMKPTSMSTCPQVQGKGIGKVELEEVNPHLRGGRVESHLGTPLPVHPTEIRTSISPSSAVKLNTTSALANCASKKEDSKINSISMKEKRAPSLTPESDDKKYKMVPPDGGWGWVIVLAASICTSLVQSPASVFSLLYKDTMNDLQLTATNITVILNTYMGLLLIFGAGGAMIYMSTQVALGMYFTERRGRAMGLTMTVTGLSLIVAPPITSHLMRVFGVRGTGLLQAALSLNGLVGASLLRPVEWYMKKVGHETEEQQQTAHGKDGGSRVNESKIKISEDKSYAPVRLEEAREKSEIKLELSENGKEQVENESNLGSKENASIRDDVNINQSSAVKTKYLEKEGALSRLVQLLDVHLLKDNTFLVLVVGISLAASAEYTFTFLVPLILVDFNFSVDETAYVMSLIATGDLLTRFLSPFFADWLKMDARSMYVLGLLTVVASRSVILFRTEFHAMMAVGLFLGMGKGVRTVYMNLVVPTYVPMDKIASALAFQNLGIGVITLLISPLIGGGCVSLGLGPRLEAVPYQ</sequence>
<evidence type="ECO:0000256" key="1">
    <source>
        <dbReference type="ARBA" id="ARBA00004141"/>
    </source>
</evidence>
<feature type="transmembrane region" description="Helical" evidence="3">
    <location>
        <begin position="561"/>
        <end position="583"/>
    </location>
</feature>
<feature type="transmembrane region" description="Helical" evidence="3">
    <location>
        <begin position="224"/>
        <end position="251"/>
    </location>
</feature>
<organism evidence="5">
    <name type="scientific">Timema poppense</name>
    <name type="common">Walking stick</name>
    <dbReference type="NCBI Taxonomy" id="170557"/>
    <lineage>
        <taxon>Eukaryota</taxon>
        <taxon>Metazoa</taxon>
        <taxon>Ecdysozoa</taxon>
        <taxon>Arthropoda</taxon>
        <taxon>Hexapoda</taxon>
        <taxon>Insecta</taxon>
        <taxon>Pterygota</taxon>
        <taxon>Neoptera</taxon>
        <taxon>Polyneoptera</taxon>
        <taxon>Phasmatodea</taxon>
        <taxon>Timematodea</taxon>
        <taxon>Timematoidea</taxon>
        <taxon>Timematidae</taxon>
        <taxon>Timema</taxon>
    </lineage>
</organism>
<evidence type="ECO:0000256" key="3">
    <source>
        <dbReference type="SAM" id="Phobius"/>
    </source>
</evidence>
<evidence type="ECO:0000256" key="2">
    <source>
        <dbReference type="SAM" id="MobiDB-lite"/>
    </source>
</evidence>
<feature type="region of interest" description="Disordered" evidence="2">
    <location>
        <begin position="369"/>
        <end position="389"/>
    </location>
</feature>
<dbReference type="GO" id="GO:0016020">
    <property type="term" value="C:membrane"/>
    <property type="evidence" value="ECO:0007669"/>
    <property type="project" value="UniProtKB-SubCell"/>
</dbReference>
<reference evidence="5" key="1">
    <citation type="submission" date="2020-11" db="EMBL/GenBank/DDBJ databases">
        <authorList>
            <person name="Tran Van P."/>
        </authorList>
    </citation>
    <scope>NUCLEOTIDE SEQUENCE</scope>
</reference>
<protein>
    <recommendedName>
        <fullName evidence="4">Major facilitator superfamily (MFS) profile domain-containing protein</fullName>
    </recommendedName>
</protein>
<keyword evidence="3" id="KW-1133">Transmembrane helix</keyword>
<dbReference type="InterPro" id="IPR020846">
    <property type="entry name" value="MFS_dom"/>
</dbReference>
<dbReference type="InterPro" id="IPR011701">
    <property type="entry name" value="MFS"/>
</dbReference>
<feature type="compositionally biased region" description="Basic and acidic residues" evidence="2">
    <location>
        <begin position="329"/>
        <end position="341"/>
    </location>
</feature>
<feature type="transmembrane region" description="Helical" evidence="3">
    <location>
        <begin position="177"/>
        <end position="204"/>
    </location>
</feature>
<evidence type="ECO:0000259" key="4">
    <source>
        <dbReference type="PROSITE" id="PS50850"/>
    </source>
</evidence>
<comment type="subcellular location">
    <subcellularLocation>
        <location evidence="1">Membrane</location>
        <topology evidence="1">Multi-pass membrane protein</topology>
    </subcellularLocation>
</comment>
<dbReference type="Gene3D" id="1.20.1250.20">
    <property type="entry name" value="MFS general substrate transporter like domains"/>
    <property type="match status" value="1"/>
</dbReference>
<feature type="region of interest" description="Disordered" evidence="2">
    <location>
        <begin position="319"/>
        <end position="341"/>
    </location>
</feature>
<dbReference type="PROSITE" id="PS50850">
    <property type="entry name" value="MFS"/>
    <property type="match status" value="1"/>
</dbReference>
<dbReference type="AlphaFoldDB" id="A0A7R9H0M2"/>
<feature type="compositionally biased region" description="Polar residues" evidence="2">
    <location>
        <begin position="378"/>
        <end position="387"/>
    </location>
</feature>
<dbReference type="GO" id="GO:0008028">
    <property type="term" value="F:monocarboxylic acid transmembrane transporter activity"/>
    <property type="evidence" value="ECO:0007669"/>
    <property type="project" value="TreeGrafter"/>
</dbReference>
<evidence type="ECO:0000313" key="5">
    <source>
        <dbReference type="EMBL" id="CAD7403434.1"/>
    </source>
</evidence>
<dbReference type="Pfam" id="PF07690">
    <property type="entry name" value="MFS_1"/>
    <property type="match status" value="1"/>
</dbReference>
<feature type="transmembrane region" description="Helical" evidence="3">
    <location>
        <begin position="520"/>
        <end position="541"/>
    </location>
</feature>
<dbReference type="InterPro" id="IPR036259">
    <property type="entry name" value="MFS_trans_sf"/>
</dbReference>
<feature type="domain" description="Major facilitator superfamily (MFS) profile" evidence="4">
    <location>
        <begin position="429"/>
        <end position="593"/>
    </location>
</feature>
<dbReference type="SUPFAM" id="SSF103473">
    <property type="entry name" value="MFS general substrate transporter"/>
    <property type="match status" value="1"/>
</dbReference>
<dbReference type="InterPro" id="IPR050327">
    <property type="entry name" value="Proton-linked_MCT"/>
</dbReference>
<feature type="transmembrane region" description="Helical" evidence="3">
    <location>
        <begin position="258"/>
        <end position="276"/>
    </location>
</feature>
<gene>
    <name evidence="5" type="ORF">TPSB3V08_LOCUS4048</name>
</gene>